<comment type="caution">
    <text evidence="3">The sequence shown here is derived from an EMBL/GenBank/DDBJ whole genome shotgun (WGS) entry which is preliminary data.</text>
</comment>
<dbReference type="RefSeq" id="WP_183411074.1">
    <property type="nucleotide sequence ID" value="NZ_JACHWY010000003.1"/>
</dbReference>
<feature type="transmembrane region" description="Helical" evidence="1">
    <location>
        <begin position="175"/>
        <end position="193"/>
    </location>
</feature>
<feature type="signal peptide" evidence="2">
    <location>
        <begin position="1"/>
        <end position="22"/>
    </location>
</feature>
<gene>
    <name evidence="3" type="ORF">FHR99_002556</name>
</gene>
<feature type="chain" id="PRO_5031551586" evidence="2">
    <location>
        <begin position="23"/>
        <end position="208"/>
    </location>
</feature>
<dbReference type="AlphaFoldDB" id="A0A7W4W7I2"/>
<protein>
    <submittedName>
        <fullName evidence="3">Uncharacterized protein</fullName>
    </submittedName>
</protein>
<evidence type="ECO:0000313" key="4">
    <source>
        <dbReference type="Proteomes" id="UP000537130"/>
    </source>
</evidence>
<proteinExistence type="predicted"/>
<keyword evidence="4" id="KW-1185">Reference proteome</keyword>
<evidence type="ECO:0000313" key="3">
    <source>
        <dbReference type="EMBL" id="MBB3048282.1"/>
    </source>
</evidence>
<evidence type="ECO:0000256" key="1">
    <source>
        <dbReference type="SAM" id="Phobius"/>
    </source>
</evidence>
<reference evidence="3 4" key="1">
    <citation type="submission" date="2020-08" db="EMBL/GenBank/DDBJ databases">
        <title>Genomic Encyclopedia of Type Strains, Phase III (KMG-III): the genomes of soil and plant-associated and newly described type strains.</title>
        <authorList>
            <person name="Whitman W."/>
        </authorList>
    </citation>
    <scope>NUCLEOTIDE SEQUENCE [LARGE SCALE GENOMIC DNA]</scope>
    <source>
        <strain evidence="3 4">CECT 8654</strain>
    </source>
</reference>
<sequence>MKGRCATLTLLLSLALSSYGHEASTAYLYWQDKASPNLRLDIALTDVALHLLPDTPDVLTWEALQRQSTTIARQLNDGLLIRRGQSLCTLRADLKGLSDYEDEMFTSWQIDWQCPESLNALKPLTIEYKLLFANDSLHRAVLTHPPKITGQSDIILLKPESPEITLTRPLWQHQGVWLLGIATVGLVFWVWTLRRKRFSNCPPLSSHR</sequence>
<organism evidence="3 4">
    <name type="scientific">Litorivivens lipolytica</name>
    <dbReference type="NCBI Taxonomy" id="1524264"/>
    <lineage>
        <taxon>Bacteria</taxon>
        <taxon>Pseudomonadati</taxon>
        <taxon>Pseudomonadota</taxon>
        <taxon>Gammaproteobacteria</taxon>
        <taxon>Litorivivens</taxon>
    </lineage>
</organism>
<accession>A0A7W4W7I2</accession>
<dbReference type="Proteomes" id="UP000537130">
    <property type="component" value="Unassembled WGS sequence"/>
</dbReference>
<name>A0A7W4W7I2_9GAMM</name>
<keyword evidence="1" id="KW-0472">Membrane</keyword>
<evidence type="ECO:0000256" key="2">
    <source>
        <dbReference type="SAM" id="SignalP"/>
    </source>
</evidence>
<keyword evidence="1" id="KW-0812">Transmembrane</keyword>
<keyword evidence="2" id="KW-0732">Signal</keyword>
<dbReference type="EMBL" id="JACHWY010000003">
    <property type="protein sequence ID" value="MBB3048282.1"/>
    <property type="molecule type" value="Genomic_DNA"/>
</dbReference>
<keyword evidence="1" id="KW-1133">Transmembrane helix</keyword>